<protein>
    <submittedName>
        <fullName evidence="2">Uncharacterized protein</fullName>
    </submittedName>
</protein>
<keyword evidence="3" id="KW-1185">Reference proteome</keyword>
<name>A0AAV4SC63_9ARAC</name>
<gene>
    <name evidence="2" type="ORF">CDAR_23031</name>
</gene>
<dbReference type="EMBL" id="BPLQ01007488">
    <property type="protein sequence ID" value="GIY30422.1"/>
    <property type="molecule type" value="Genomic_DNA"/>
</dbReference>
<sequence length="90" mass="10093">MSSMHLLPATVVQSESSVTEIWGLYGVWLYIRYLTLGLCSATANTSVVLQTATTTIGPTLHPIVPHTHFNRRERSQRQHSLNMDPSPKIF</sequence>
<evidence type="ECO:0000256" key="1">
    <source>
        <dbReference type="SAM" id="MobiDB-lite"/>
    </source>
</evidence>
<feature type="region of interest" description="Disordered" evidence="1">
    <location>
        <begin position="68"/>
        <end position="90"/>
    </location>
</feature>
<evidence type="ECO:0000313" key="3">
    <source>
        <dbReference type="Proteomes" id="UP001054837"/>
    </source>
</evidence>
<proteinExistence type="predicted"/>
<dbReference type="Proteomes" id="UP001054837">
    <property type="component" value="Unassembled WGS sequence"/>
</dbReference>
<dbReference type="AlphaFoldDB" id="A0AAV4SC63"/>
<organism evidence="2 3">
    <name type="scientific">Caerostris darwini</name>
    <dbReference type="NCBI Taxonomy" id="1538125"/>
    <lineage>
        <taxon>Eukaryota</taxon>
        <taxon>Metazoa</taxon>
        <taxon>Ecdysozoa</taxon>
        <taxon>Arthropoda</taxon>
        <taxon>Chelicerata</taxon>
        <taxon>Arachnida</taxon>
        <taxon>Araneae</taxon>
        <taxon>Araneomorphae</taxon>
        <taxon>Entelegynae</taxon>
        <taxon>Araneoidea</taxon>
        <taxon>Araneidae</taxon>
        <taxon>Caerostris</taxon>
    </lineage>
</organism>
<evidence type="ECO:0000313" key="2">
    <source>
        <dbReference type="EMBL" id="GIY30422.1"/>
    </source>
</evidence>
<reference evidence="2 3" key="1">
    <citation type="submission" date="2021-06" db="EMBL/GenBank/DDBJ databases">
        <title>Caerostris darwini draft genome.</title>
        <authorList>
            <person name="Kono N."/>
            <person name="Arakawa K."/>
        </authorList>
    </citation>
    <scope>NUCLEOTIDE SEQUENCE [LARGE SCALE GENOMIC DNA]</scope>
</reference>
<accession>A0AAV4SC63</accession>
<comment type="caution">
    <text evidence="2">The sequence shown here is derived from an EMBL/GenBank/DDBJ whole genome shotgun (WGS) entry which is preliminary data.</text>
</comment>